<dbReference type="InterPro" id="IPR038637">
    <property type="entry name" value="NPCBM_sf"/>
</dbReference>
<name>A0A2C1LK84_BACCE</name>
<dbReference type="PROSITE" id="PS51257">
    <property type="entry name" value="PROKAR_LIPOPROTEIN"/>
    <property type="match status" value="1"/>
</dbReference>
<dbReference type="AlphaFoldDB" id="A0A2C1LK84"/>
<sequence length="484" mass="53891">MKRYIGISLLTIATVFGMAACGSEEKEKVMKEVKQEETKKTDGVKEQSEKVKEQSEKGKEVKKNVTYAKAPLEIQKQEQLLYENESGAIRYLGYAKDKTTGYTLLALRYEGEIAHLDRDNMAVTVIAEDSTSDIFVDSMKIETRITDEGEVHLYKMGKDFSSKKLVRMDAVFERKVDGGYEEKDKKTIQLKPSSGTLDIPGVEAIDTASYSSLSMKKEGKDMDVEVKVIELSPDYKEIKIAGILDLKKDIQDHPEISFYQPVTRYVSSTKVGIKSETSSLFAGTKIPFESTISLKETVGKTDGVIYFSVESALYAFNLATGKELDEVSLTGFPAIETNRSNKLPSTYGFKDVSGKSHYDAMKAVGADFDLGSDTTRYGNYQYPIADDFKTVTFNIGAGEGQSVHTGDYIVRVYGDDYKVDKVTKQIVGTPIIEKKISKNSPMESVTVDVEGIKVLTIHYDTNVKTPQGERSYIPMIISDMILKK</sequence>
<feature type="region of interest" description="Disordered" evidence="1">
    <location>
        <begin position="32"/>
        <end position="58"/>
    </location>
</feature>
<feature type="chain" id="PRO_5038661887" description="Lipoprotein" evidence="2">
    <location>
        <begin position="20"/>
        <end position="484"/>
    </location>
</feature>
<organism evidence="3 4">
    <name type="scientific">Bacillus cereus</name>
    <dbReference type="NCBI Taxonomy" id="1396"/>
    <lineage>
        <taxon>Bacteria</taxon>
        <taxon>Bacillati</taxon>
        <taxon>Bacillota</taxon>
        <taxon>Bacilli</taxon>
        <taxon>Bacillales</taxon>
        <taxon>Bacillaceae</taxon>
        <taxon>Bacillus</taxon>
        <taxon>Bacillus cereus group</taxon>
    </lineage>
</organism>
<proteinExistence type="predicted"/>
<gene>
    <name evidence="3" type="ORF">COD19_20975</name>
</gene>
<dbReference type="Gene3D" id="2.60.120.1060">
    <property type="entry name" value="NPCBM/NEW2 domain"/>
    <property type="match status" value="1"/>
</dbReference>
<dbReference type="RefSeq" id="WP_098357245.1">
    <property type="nucleotide sequence ID" value="NZ_JARXKI010000002.1"/>
</dbReference>
<feature type="signal peptide" evidence="2">
    <location>
        <begin position="1"/>
        <end position="19"/>
    </location>
</feature>
<reference evidence="3 4" key="1">
    <citation type="submission" date="2017-09" db="EMBL/GenBank/DDBJ databases">
        <title>Large-scale bioinformatics analysis of Bacillus genomes uncovers conserved roles of natural products in bacterial physiology.</title>
        <authorList>
            <consortium name="Agbiome Team Llc"/>
            <person name="Bleich R.M."/>
            <person name="Grubbs K.J."/>
            <person name="Santa Maria K.C."/>
            <person name="Allen S.E."/>
            <person name="Farag S."/>
            <person name="Shank E.A."/>
            <person name="Bowers A."/>
        </authorList>
    </citation>
    <scope>NUCLEOTIDE SEQUENCE [LARGE SCALE GENOMIC DNA]</scope>
    <source>
        <strain evidence="3 4">AFS040105</strain>
    </source>
</reference>
<accession>A0A2C1LK84</accession>
<comment type="caution">
    <text evidence="3">The sequence shown here is derived from an EMBL/GenBank/DDBJ whole genome shotgun (WGS) entry which is preliminary data.</text>
</comment>
<dbReference type="Proteomes" id="UP000225766">
    <property type="component" value="Unassembled WGS sequence"/>
</dbReference>
<evidence type="ECO:0000313" key="3">
    <source>
        <dbReference type="EMBL" id="PGT98683.1"/>
    </source>
</evidence>
<evidence type="ECO:0000313" key="4">
    <source>
        <dbReference type="Proteomes" id="UP000225766"/>
    </source>
</evidence>
<keyword evidence="2" id="KW-0732">Signal</keyword>
<protein>
    <recommendedName>
        <fullName evidence="5">Lipoprotein</fullName>
    </recommendedName>
</protein>
<evidence type="ECO:0000256" key="2">
    <source>
        <dbReference type="SAM" id="SignalP"/>
    </source>
</evidence>
<evidence type="ECO:0008006" key="5">
    <source>
        <dbReference type="Google" id="ProtNLM"/>
    </source>
</evidence>
<dbReference type="EMBL" id="NUMG01000031">
    <property type="protein sequence ID" value="PGT98683.1"/>
    <property type="molecule type" value="Genomic_DNA"/>
</dbReference>
<evidence type="ECO:0000256" key="1">
    <source>
        <dbReference type="SAM" id="MobiDB-lite"/>
    </source>
</evidence>